<evidence type="ECO:0000256" key="1">
    <source>
        <dbReference type="SAM" id="Phobius"/>
    </source>
</evidence>
<feature type="transmembrane region" description="Helical" evidence="1">
    <location>
        <begin position="23"/>
        <end position="42"/>
    </location>
</feature>
<proteinExistence type="predicted"/>
<keyword evidence="1" id="KW-0812">Transmembrane</keyword>
<dbReference type="EMBL" id="BNAG01000002">
    <property type="protein sequence ID" value="GHE62512.1"/>
    <property type="molecule type" value="Genomic_DNA"/>
</dbReference>
<keyword evidence="3" id="KW-1185">Reference proteome</keyword>
<name>A0ABQ3I479_9BACT</name>
<gene>
    <name evidence="2" type="ORF">GCM10011340_17200</name>
</gene>
<comment type="caution">
    <text evidence="2">The sequence shown here is derived from an EMBL/GenBank/DDBJ whole genome shotgun (WGS) entry which is preliminary data.</text>
</comment>
<keyword evidence="1" id="KW-1133">Transmembrane helix</keyword>
<protein>
    <submittedName>
        <fullName evidence="2">Uncharacterized protein</fullName>
    </submittedName>
</protein>
<evidence type="ECO:0000313" key="2">
    <source>
        <dbReference type="EMBL" id="GHE62512.1"/>
    </source>
</evidence>
<dbReference type="Proteomes" id="UP000658258">
    <property type="component" value="Unassembled WGS sequence"/>
</dbReference>
<keyword evidence="1" id="KW-0472">Membrane</keyword>
<organism evidence="2 3">
    <name type="scientific">Roseivirga thermotolerans</name>
    <dbReference type="NCBI Taxonomy" id="1758176"/>
    <lineage>
        <taxon>Bacteria</taxon>
        <taxon>Pseudomonadati</taxon>
        <taxon>Bacteroidota</taxon>
        <taxon>Cytophagia</taxon>
        <taxon>Cytophagales</taxon>
        <taxon>Roseivirgaceae</taxon>
        <taxon>Roseivirga</taxon>
    </lineage>
</organism>
<dbReference type="RefSeq" id="WP_189629818.1">
    <property type="nucleotide sequence ID" value="NZ_BNAG01000002.1"/>
</dbReference>
<sequence length="319" mass="36051">MYLIHSIRAFVHRVHPTNRRKRIFYICLFLCLPTFITLGSWLEITFVGKNVSFQVPAEITFALDLSGVNSENIYIKKSKDDLNGVRVSKSQKEFKATYAFPGYYKAQLIADNELLKVNDVFVKSFGWVATLNKSGTIEYLNKSDIKCDAMIGLSADKLKEIESQITAPTLTFHYFDQINPVSGLDFTLETRLRSTFNSYGAPCKRIKLEIVGTNSTFLIPLSISACSVEGPILIAGQEFYPTQIDLRSLQTDYSQWQKVKMEVNGGLAKFYIADKHKLTLPVRASIGQIVGFRYHFEGAGEVDFVKLTDTREVIYAAPF</sequence>
<reference evidence="3" key="1">
    <citation type="journal article" date="2019" name="Int. J. Syst. Evol. Microbiol.">
        <title>The Global Catalogue of Microorganisms (GCM) 10K type strain sequencing project: providing services to taxonomists for standard genome sequencing and annotation.</title>
        <authorList>
            <consortium name="The Broad Institute Genomics Platform"/>
            <consortium name="The Broad Institute Genome Sequencing Center for Infectious Disease"/>
            <person name="Wu L."/>
            <person name="Ma J."/>
        </authorList>
    </citation>
    <scope>NUCLEOTIDE SEQUENCE [LARGE SCALE GENOMIC DNA]</scope>
    <source>
        <strain evidence="3">CGMCC 1.15111</strain>
    </source>
</reference>
<accession>A0ABQ3I479</accession>
<evidence type="ECO:0000313" key="3">
    <source>
        <dbReference type="Proteomes" id="UP000658258"/>
    </source>
</evidence>